<evidence type="ECO:0000313" key="7">
    <source>
        <dbReference type="EMBL" id="KAL2555442.1"/>
    </source>
</evidence>
<dbReference type="Proteomes" id="UP001604277">
    <property type="component" value="Unassembled WGS sequence"/>
</dbReference>
<evidence type="ECO:0000256" key="1">
    <source>
        <dbReference type="ARBA" id="ARBA00004167"/>
    </source>
</evidence>
<evidence type="ECO:0000313" key="8">
    <source>
        <dbReference type="Proteomes" id="UP001604277"/>
    </source>
</evidence>
<dbReference type="AlphaFoldDB" id="A0ABD1X0E2"/>
<comment type="caution">
    <text evidence="7">The sequence shown here is derived from an EMBL/GenBank/DDBJ whole genome shotgun (WGS) entry which is preliminary data.</text>
</comment>
<accession>A0ABD1X0E2</accession>
<evidence type="ECO:0000259" key="6">
    <source>
        <dbReference type="Pfam" id="PF08276"/>
    </source>
</evidence>
<keyword evidence="4" id="KW-1133">Transmembrane helix</keyword>
<dbReference type="PANTHER" id="PTHR47974">
    <property type="entry name" value="OS07G0415500 PROTEIN"/>
    <property type="match status" value="1"/>
</dbReference>
<evidence type="ECO:0000256" key="4">
    <source>
        <dbReference type="ARBA" id="ARBA00022989"/>
    </source>
</evidence>
<organism evidence="7 8">
    <name type="scientific">Forsythia ovata</name>
    <dbReference type="NCBI Taxonomy" id="205694"/>
    <lineage>
        <taxon>Eukaryota</taxon>
        <taxon>Viridiplantae</taxon>
        <taxon>Streptophyta</taxon>
        <taxon>Embryophyta</taxon>
        <taxon>Tracheophyta</taxon>
        <taxon>Spermatophyta</taxon>
        <taxon>Magnoliopsida</taxon>
        <taxon>eudicotyledons</taxon>
        <taxon>Gunneridae</taxon>
        <taxon>Pentapetalae</taxon>
        <taxon>asterids</taxon>
        <taxon>lamiids</taxon>
        <taxon>Lamiales</taxon>
        <taxon>Oleaceae</taxon>
        <taxon>Forsythieae</taxon>
        <taxon>Forsythia</taxon>
    </lineage>
</organism>
<keyword evidence="3" id="KW-0732">Signal</keyword>
<evidence type="ECO:0000256" key="3">
    <source>
        <dbReference type="ARBA" id="ARBA00022729"/>
    </source>
</evidence>
<dbReference type="GO" id="GO:0016020">
    <property type="term" value="C:membrane"/>
    <property type="evidence" value="ECO:0007669"/>
    <property type="project" value="UniProtKB-SubCell"/>
</dbReference>
<evidence type="ECO:0000256" key="5">
    <source>
        <dbReference type="ARBA" id="ARBA00023136"/>
    </source>
</evidence>
<proteinExistence type="predicted"/>
<gene>
    <name evidence="7" type="ORF">Fot_00181</name>
</gene>
<evidence type="ECO:0000256" key="2">
    <source>
        <dbReference type="ARBA" id="ARBA00022692"/>
    </source>
</evidence>
<protein>
    <submittedName>
        <fullName evidence="7">G-type lectin S-receptor-like serine/threonine-protein kinase</fullName>
    </submittedName>
</protein>
<keyword evidence="8" id="KW-1185">Reference proteome</keyword>
<dbReference type="PANTHER" id="PTHR47974:SF9">
    <property type="entry name" value="RECEPTOR-LIKE SERINE_THREONINE-PROTEIN KINASE"/>
    <property type="match status" value="1"/>
</dbReference>
<dbReference type="EMBL" id="JBFOLJ010000001">
    <property type="protein sequence ID" value="KAL2555442.1"/>
    <property type="molecule type" value="Genomic_DNA"/>
</dbReference>
<feature type="domain" description="Apple" evidence="6">
    <location>
        <begin position="41"/>
        <end position="108"/>
    </location>
</feature>
<name>A0ABD1X0E2_9LAMI</name>
<dbReference type="Pfam" id="PF08276">
    <property type="entry name" value="PAN_2"/>
    <property type="match status" value="1"/>
</dbReference>
<sequence>MGICSYNDSNPVCRCHSDNFELVDKRESRKGCKKKVELRDCPPGKETMLPLEHSIFLTYPPELSLQIYYIAISACMLNCLVGACNAYASTSLSDGSGQCYLKSNNFMSGYHSPAMPSTSYMKVCGPVMPTP</sequence>
<keyword evidence="5" id="KW-0472">Membrane</keyword>
<dbReference type="InterPro" id="IPR003609">
    <property type="entry name" value="Pan_app"/>
</dbReference>
<comment type="subcellular location">
    <subcellularLocation>
        <location evidence="1">Membrane</location>
        <topology evidence="1">Single-pass membrane protein</topology>
    </subcellularLocation>
</comment>
<reference evidence="8" key="1">
    <citation type="submission" date="2024-07" db="EMBL/GenBank/DDBJ databases">
        <title>Two chromosome-level genome assemblies of Korean endemic species Abeliophyllum distichum and Forsythia ovata (Oleaceae).</title>
        <authorList>
            <person name="Jang H."/>
        </authorList>
    </citation>
    <scope>NUCLEOTIDE SEQUENCE [LARGE SCALE GENOMIC DNA]</scope>
</reference>
<keyword evidence="2" id="KW-0812">Transmembrane</keyword>